<dbReference type="AlphaFoldDB" id="A0A7J7NA81"/>
<accession>A0A7J7NA81</accession>
<gene>
    <name evidence="1" type="ORF">GIB67_028697</name>
</gene>
<sequence>MRNTPNFPSSTFEIREPSSARANVVHHDVEAFYYNLIESDDERNIDDEAYLHYSGLTDHRRYNLPSIDEIAVILPGDGSEISGVRDIIVYRKANQGLMQISECHPAYLCIMFFSLLDNLAGQYT</sequence>
<dbReference type="Proteomes" id="UP000541444">
    <property type="component" value="Unassembled WGS sequence"/>
</dbReference>
<comment type="caution">
    <text evidence="1">The sequence shown here is derived from an EMBL/GenBank/DDBJ whole genome shotgun (WGS) entry which is preliminary data.</text>
</comment>
<dbReference type="OrthoDB" id="10051381at2759"/>
<name>A0A7J7NA81_9MAGN</name>
<dbReference type="EMBL" id="JACGCM010000944">
    <property type="protein sequence ID" value="KAF6163993.1"/>
    <property type="molecule type" value="Genomic_DNA"/>
</dbReference>
<proteinExistence type="predicted"/>
<evidence type="ECO:0000313" key="2">
    <source>
        <dbReference type="Proteomes" id="UP000541444"/>
    </source>
</evidence>
<reference evidence="1 2" key="1">
    <citation type="journal article" date="2020" name="IScience">
        <title>Genome Sequencing of the Endangered Kingdonia uniflora (Circaeasteraceae, Ranunculales) Reveals Potential Mechanisms of Evolutionary Specialization.</title>
        <authorList>
            <person name="Sun Y."/>
            <person name="Deng T."/>
            <person name="Zhang A."/>
            <person name="Moore M.J."/>
            <person name="Landis J.B."/>
            <person name="Lin N."/>
            <person name="Zhang H."/>
            <person name="Zhang X."/>
            <person name="Huang J."/>
            <person name="Zhang X."/>
            <person name="Sun H."/>
            <person name="Wang H."/>
        </authorList>
    </citation>
    <scope>NUCLEOTIDE SEQUENCE [LARGE SCALE GENOMIC DNA]</scope>
    <source>
        <strain evidence="1">TB1705</strain>
        <tissue evidence="1">Leaf</tissue>
    </source>
</reference>
<evidence type="ECO:0000313" key="1">
    <source>
        <dbReference type="EMBL" id="KAF6163993.1"/>
    </source>
</evidence>
<protein>
    <submittedName>
        <fullName evidence="1">Uncharacterized protein</fullName>
    </submittedName>
</protein>
<keyword evidence="2" id="KW-1185">Reference proteome</keyword>
<organism evidence="1 2">
    <name type="scientific">Kingdonia uniflora</name>
    <dbReference type="NCBI Taxonomy" id="39325"/>
    <lineage>
        <taxon>Eukaryota</taxon>
        <taxon>Viridiplantae</taxon>
        <taxon>Streptophyta</taxon>
        <taxon>Embryophyta</taxon>
        <taxon>Tracheophyta</taxon>
        <taxon>Spermatophyta</taxon>
        <taxon>Magnoliopsida</taxon>
        <taxon>Ranunculales</taxon>
        <taxon>Circaeasteraceae</taxon>
        <taxon>Kingdonia</taxon>
    </lineage>
</organism>